<evidence type="ECO:0000313" key="2">
    <source>
        <dbReference type="Proteomes" id="UP000193067"/>
    </source>
</evidence>
<gene>
    <name evidence="1" type="ORF">PYCCODRAFT_780957</name>
</gene>
<name>A0A1Y2J0J7_TRAC3</name>
<evidence type="ECO:0000313" key="1">
    <source>
        <dbReference type="EMBL" id="OSD06935.1"/>
    </source>
</evidence>
<sequence length="142" mass="15527">MSVRRRLFTCSSGTANTVPCLCATRPTLREPGWSVWTNDHPVLPALRNLRMRTVSPTSASVIASYVHPPTSHGAPRWYILGRTRQIIVPGSTASRRRMEHGLGTSASVGASQLRCLEQKLRVATRSRASPGSRYCLPVCTGI</sequence>
<reference evidence="1 2" key="1">
    <citation type="journal article" date="2015" name="Biotechnol. Biofuels">
        <title>Enhanced degradation of softwood versus hardwood by the white-rot fungus Pycnoporus coccineus.</title>
        <authorList>
            <person name="Couturier M."/>
            <person name="Navarro D."/>
            <person name="Chevret D."/>
            <person name="Henrissat B."/>
            <person name="Piumi F."/>
            <person name="Ruiz-Duenas F.J."/>
            <person name="Martinez A.T."/>
            <person name="Grigoriev I.V."/>
            <person name="Riley R."/>
            <person name="Lipzen A."/>
            <person name="Berrin J.G."/>
            <person name="Master E.R."/>
            <person name="Rosso M.N."/>
        </authorList>
    </citation>
    <scope>NUCLEOTIDE SEQUENCE [LARGE SCALE GENOMIC DNA]</scope>
    <source>
        <strain evidence="1 2">BRFM310</strain>
    </source>
</reference>
<keyword evidence="2" id="KW-1185">Reference proteome</keyword>
<dbReference type="Proteomes" id="UP000193067">
    <property type="component" value="Unassembled WGS sequence"/>
</dbReference>
<accession>A0A1Y2J0J7</accession>
<proteinExistence type="predicted"/>
<organism evidence="1 2">
    <name type="scientific">Trametes coccinea (strain BRFM310)</name>
    <name type="common">Pycnoporus coccineus</name>
    <dbReference type="NCBI Taxonomy" id="1353009"/>
    <lineage>
        <taxon>Eukaryota</taxon>
        <taxon>Fungi</taxon>
        <taxon>Dikarya</taxon>
        <taxon>Basidiomycota</taxon>
        <taxon>Agaricomycotina</taxon>
        <taxon>Agaricomycetes</taxon>
        <taxon>Polyporales</taxon>
        <taxon>Polyporaceae</taxon>
        <taxon>Trametes</taxon>
    </lineage>
</organism>
<dbReference type="EMBL" id="KZ084089">
    <property type="protein sequence ID" value="OSD06935.1"/>
    <property type="molecule type" value="Genomic_DNA"/>
</dbReference>
<protein>
    <submittedName>
        <fullName evidence="1">Uncharacterized protein</fullName>
    </submittedName>
</protein>
<dbReference type="AlphaFoldDB" id="A0A1Y2J0J7"/>